<evidence type="ECO:0000313" key="8">
    <source>
        <dbReference type="Proteomes" id="UP000298138"/>
    </source>
</evidence>
<feature type="compositionally biased region" description="Low complexity" evidence="5">
    <location>
        <begin position="29"/>
        <end position="42"/>
    </location>
</feature>
<dbReference type="GO" id="GO:0007030">
    <property type="term" value="P:Golgi organization"/>
    <property type="evidence" value="ECO:0007669"/>
    <property type="project" value="TreeGrafter"/>
</dbReference>
<feature type="coiled-coil region" evidence="4">
    <location>
        <begin position="239"/>
        <end position="365"/>
    </location>
</feature>
<dbReference type="AlphaFoldDB" id="A0A4S2N8H2"/>
<keyword evidence="8" id="KW-1185">Reference proteome</keyword>
<dbReference type="SUPFAM" id="SSF46966">
    <property type="entry name" value="Spectrin repeat"/>
    <property type="match status" value="1"/>
</dbReference>
<dbReference type="InterPro" id="IPR000237">
    <property type="entry name" value="GRIP_dom"/>
</dbReference>
<dbReference type="Proteomes" id="UP000298138">
    <property type="component" value="Unassembled WGS sequence"/>
</dbReference>
<evidence type="ECO:0000256" key="5">
    <source>
        <dbReference type="SAM" id="MobiDB-lite"/>
    </source>
</evidence>
<feature type="region of interest" description="Disordered" evidence="5">
    <location>
        <begin position="458"/>
        <end position="482"/>
    </location>
</feature>
<comment type="subcellular location">
    <subcellularLocation>
        <location evidence="1">Golgi apparatus</location>
    </subcellularLocation>
</comment>
<feature type="domain" description="GRIP" evidence="6">
    <location>
        <begin position="408"/>
        <end position="459"/>
    </location>
</feature>
<organism evidence="7 8">
    <name type="scientific">Ascodesmis nigricans</name>
    <dbReference type="NCBI Taxonomy" id="341454"/>
    <lineage>
        <taxon>Eukaryota</taxon>
        <taxon>Fungi</taxon>
        <taxon>Dikarya</taxon>
        <taxon>Ascomycota</taxon>
        <taxon>Pezizomycotina</taxon>
        <taxon>Pezizomycetes</taxon>
        <taxon>Pezizales</taxon>
        <taxon>Ascodesmidaceae</taxon>
        <taxon>Ascodesmis</taxon>
    </lineage>
</organism>
<feature type="compositionally biased region" description="Basic residues" evidence="5">
    <location>
        <begin position="13"/>
        <end position="22"/>
    </location>
</feature>
<evidence type="ECO:0000313" key="7">
    <source>
        <dbReference type="EMBL" id="TGZ85637.1"/>
    </source>
</evidence>
<dbReference type="PANTHER" id="PTHR18921">
    <property type="entry name" value="MYOSIN HEAVY CHAIN - RELATED"/>
    <property type="match status" value="1"/>
</dbReference>
<evidence type="ECO:0000259" key="6">
    <source>
        <dbReference type="PROSITE" id="PS50913"/>
    </source>
</evidence>
<name>A0A4S2N8H2_9PEZI</name>
<feature type="region of interest" description="Disordered" evidence="5">
    <location>
        <begin position="1"/>
        <end position="147"/>
    </location>
</feature>
<dbReference type="STRING" id="341454.A0A4S2N8H2"/>
<sequence>MDSGLAPPASTGKSKKKKKSKSNLKEKSTSSASEASTPSATAVDASDVKSDVGVEEHSTTNGSEKQPNGTAPELERLLAELAIERERREELEVQLSKKSPPPSEPSATSTQANEVAALRSELEELRETRAREKEEAESRIEEAEDAKAHIEQQYQTLRERVTQIRSTLGDRMKADAEELAQAKQTIEELEDQNRELNDAVEALRSQLNEGVEERNAKDKEISGFRTRLNLSQQNWTQERDELVSSERRLQEELESLRQALRDWEVVAMEERAVRESLEERVVELEEQRQNQEETLENTVAERDRSKNTIIGLQRALEEIQEARKKELREVVENTQNQIAALTTKCHGLETRAKAAEASLATAQADLARVLPFESQVREKDLLIGKLRHEAVTLNDHLRKAMRVLKRNNSEDRVDKQLVTNLFLQFQSIGRGDPKKYEALQVIASVLDWTDEQKEKAGLLRPGTAQHHDPPTSKGGLFTSLPLSPFHRSPSTPALGTVYDSDKVWAEALKHET</sequence>
<keyword evidence="3 4" id="KW-0175">Coiled coil</keyword>
<feature type="compositionally biased region" description="Basic and acidic residues" evidence="5">
    <location>
        <begin position="73"/>
        <end position="91"/>
    </location>
</feature>
<dbReference type="EMBL" id="ML220112">
    <property type="protein sequence ID" value="TGZ85637.1"/>
    <property type="molecule type" value="Genomic_DNA"/>
</dbReference>
<reference evidence="7 8" key="1">
    <citation type="submission" date="2019-04" db="EMBL/GenBank/DDBJ databases">
        <title>Comparative genomics and transcriptomics to analyze fruiting body development in filamentous ascomycetes.</title>
        <authorList>
            <consortium name="DOE Joint Genome Institute"/>
            <person name="Lutkenhaus R."/>
            <person name="Traeger S."/>
            <person name="Breuer J."/>
            <person name="Kuo A."/>
            <person name="Lipzen A."/>
            <person name="Pangilinan J."/>
            <person name="Dilworth D."/>
            <person name="Sandor L."/>
            <person name="Poggeler S."/>
            <person name="Barry K."/>
            <person name="Grigoriev I.V."/>
            <person name="Nowrousian M."/>
        </authorList>
    </citation>
    <scope>NUCLEOTIDE SEQUENCE [LARGE SCALE GENOMIC DNA]</scope>
    <source>
        <strain evidence="7 8">CBS 389.68</strain>
    </source>
</reference>
<dbReference type="InParanoid" id="A0A4S2N8H2"/>
<feature type="compositionally biased region" description="Basic and acidic residues" evidence="5">
    <location>
        <begin position="46"/>
        <end position="58"/>
    </location>
</feature>
<gene>
    <name evidence="7" type="ORF">EX30DRAFT_337973</name>
</gene>
<proteinExistence type="predicted"/>
<dbReference type="GO" id="GO:0005794">
    <property type="term" value="C:Golgi apparatus"/>
    <property type="evidence" value="ECO:0007669"/>
    <property type="project" value="UniProtKB-SubCell"/>
</dbReference>
<feature type="compositionally biased region" description="Basic and acidic residues" evidence="5">
    <location>
        <begin position="120"/>
        <end position="147"/>
    </location>
</feature>
<dbReference type="PANTHER" id="PTHR18921:SF2">
    <property type="entry name" value="THYROID RECEPTOR-INTERACTING PROTEIN 11"/>
    <property type="match status" value="1"/>
</dbReference>
<dbReference type="OrthoDB" id="425925at2759"/>
<dbReference type="Pfam" id="PF10375">
    <property type="entry name" value="GRAB"/>
    <property type="match status" value="1"/>
</dbReference>
<evidence type="ECO:0000256" key="1">
    <source>
        <dbReference type="ARBA" id="ARBA00004555"/>
    </source>
</evidence>
<dbReference type="PROSITE" id="PS50913">
    <property type="entry name" value="GRIP"/>
    <property type="match status" value="1"/>
</dbReference>
<dbReference type="GO" id="GO:0031267">
    <property type="term" value="F:small GTPase binding"/>
    <property type="evidence" value="ECO:0007669"/>
    <property type="project" value="TreeGrafter"/>
</dbReference>
<dbReference type="InterPro" id="IPR019459">
    <property type="entry name" value="GRAB"/>
</dbReference>
<dbReference type="Gene3D" id="1.10.287.1490">
    <property type="match status" value="1"/>
</dbReference>
<protein>
    <recommendedName>
        <fullName evidence="6">GRIP domain-containing protein</fullName>
    </recommendedName>
</protein>
<evidence type="ECO:0000256" key="3">
    <source>
        <dbReference type="ARBA" id="ARBA00023054"/>
    </source>
</evidence>
<keyword evidence="2" id="KW-0333">Golgi apparatus</keyword>
<evidence type="ECO:0000256" key="2">
    <source>
        <dbReference type="ARBA" id="ARBA00023034"/>
    </source>
</evidence>
<feature type="compositionally biased region" description="Polar residues" evidence="5">
    <location>
        <begin position="59"/>
        <end position="69"/>
    </location>
</feature>
<evidence type="ECO:0000256" key="4">
    <source>
        <dbReference type="SAM" id="Coils"/>
    </source>
</evidence>
<accession>A0A4S2N8H2</accession>
<dbReference type="GO" id="GO:0006888">
    <property type="term" value="P:endoplasmic reticulum to Golgi vesicle-mediated transport"/>
    <property type="evidence" value="ECO:0007669"/>
    <property type="project" value="TreeGrafter"/>
</dbReference>